<keyword evidence="2" id="KW-1185">Reference proteome</keyword>
<name>A0AAN7S891_MYCAM</name>
<gene>
    <name evidence="1" type="ORF">QYF61_017836</name>
</gene>
<comment type="caution">
    <text evidence="1">The sequence shown here is derived from an EMBL/GenBank/DDBJ whole genome shotgun (WGS) entry which is preliminary data.</text>
</comment>
<dbReference type="Proteomes" id="UP001333110">
    <property type="component" value="Unassembled WGS sequence"/>
</dbReference>
<evidence type="ECO:0000313" key="1">
    <source>
        <dbReference type="EMBL" id="KAK4822631.1"/>
    </source>
</evidence>
<proteinExistence type="predicted"/>
<reference evidence="1 2" key="1">
    <citation type="journal article" date="2023" name="J. Hered.">
        <title>Chromosome-level genome of the wood stork (Mycteria americana) provides insight into avian chromosome evolution.</title>
        <authorList>
            <person name="Flamio R. Jr."/>
            <person name="Ramstad K.M."/>
        </authorList>
    </citation>
    <scope>NUCLEOTIDE SEQUENCE [LARGE SCALE GENOMIC DNA]</scope>
    <source>
        <strain evidence="1">JAX WOST 10</strain>
    </source>
</reference>
<accession>A0AAN7S891</accession>
<sequence length="261" mass="29107">MRVVKHWNRLPREVVEAPSLETFKPSAVPLMVFQQKESLQRPFGIRKRTDLMHLFEPMAFSLQLQKTANETNYTQSKKLWNLKTRSSKSLGSEVADEEDCIILTRVAVALLGAEAGAGGLDSCGILCLCQLPDVLASSIDEQVSDTADIAIVQHCCPELCRKDESCPVLRQPSETLIKFVDDIKLGRMVDALEEVQGYHSGKPLQVQAGDQLAKEQLCRKGPGDMADNNLNTSQQCAVTRDTDHRLQQGKLQLHRKDHFSP</sequence>
<dbReference type="EMBL" id="JAUNZN010000004">
    <property type="protein sequence ID" value="KAK4822631.1"/>
    <property type="molecule type" value="Genomic_DNA"/>
</dbReference>
<dbReference type="AlphaFoldDB" id="A0AAN7S891"/>
<organism evidence="1 2">
    <name type="scientific">Mycteria americana</name>
    <name type="common">Wood stork</name>
    <dbReference type="NCBI Taxonomy" id="33587"/>
    <lineage>
        <taxon>Eukaryota</taxon>
        <taxon>Metazoa</taxon>
        <taxon>Chordata</taxon>
        <taxon>Craniata</taxon>
        <taxon>Vertebrata</taxon>
        <taxon>Euteleostomi</taxon>
        <taxon>Archelosauria</taxon>
        <taxon>Archosauria</taxon>
        <taxon>Dinosauria</taxon>
        <taxon>Saurischia</taxon>
        <taxon>Theropoda</taxon>
        <taxon>Coelurosauria</taxon>
        <taxon>Aves</taxon>
        <taxon>Neognathae</taxon>
        <taxon>Neoaves</taxon>
        <taxon>Aequornithes</taxon>
        <taxon>Ciconiiformes</taxon>
        <taxon>Ciconiidae</taxon>
        <taxon>Mycteria</taxon>
    </lineage>
</organism>
<protein>
    <submittedName>
        <fullName evidence="1">Uncharacterized protein</fullName>
    </submittedName>
</protein>
<evidence type="ECO:0000313" key="2">
    <source>
        <dbReference type="Proteomes" id="UP001333110"/>
    </source>
</evidence>